<evidence type="ECO:0000313" key="12">
    <source>
        <dbReference type="EMBL" id="KAE9039253.1"/>
    </source>
</evidence>
<feature type="domain" description="C2H2-type" evidence="10">
    <location>
        <begin position="752"/>
        <end position="783"/>
    </location>
</feature>
<keyword evidence="5" id="KW-0805">Transcription regulation</keyword>
<keyword evidence="7" id="KW-0539">Nucleus</keyword>
<keyword evidence="6" id="KW-0804">Transcription</keyword>
<evidence type="ECO:0000256" key="8">
    <source>
        <dbReference type="PROSITE-ProRule" id="PRU00042"/>
    </source>
</evidence>
<evidence type="ECO:0000256" key="5">
    <source>
        <dbReference type="ARBA" id="ARBA00023015"/>
    </source>
</evidence>
<dbReference type="InterPro" id="IPR013087">
    <property type="entry name" value="Znf_C2H2_type"/>
</dbReference>
<dbReference type="EMBL" id="QXFT01000401">
    <property type="protein sequence ID" value="KAE9344990.1"/>
    <property type="molecule type" value="Genomic_DNA"/>
</dbReference>
<accession>A0A6A3LAX4</accession>
<keyword evidence="2" id="KW-0479">Metal-binding</keyword>
<dbReference type="GO" id="GO:0008270">
    <property type="term" value="F:zinc ion binding"/>
    <property type="evidence" value="ECO:0007669"/>
    <property type="project" value="UniProtKB-KW"/>
</dbReference>
<feature type="region of interest" description="Disordered" evidence="9">
    <location>
        <begin position="770"/>
        <end position="793"/>
    </location>
</feature>
<dbReference type="Pfam" id="PF12937">
    <property type="entry name" value="F-box-like"/>
    <property type="match status" value="1"/>
</dbReference>
<evidence type="ECO:0000313" key="15">
    <source>
        <dbReference type="Proteomes" id="UP000434957"/>
    </source>
</evidence>
<dbReference type="OrthoDB" id="102803at2759"/>
<dbReference type="PANTHER" id="PTHR46179:SF13">
    <property type="entry name" value="C2H2-TYPE DOMAIN-CONTAINING PROTEIN"/>
    <property type="match status" value="1"/>
</dbReference>
<dbReference type="PROSITE" id="PS00028">
    <property type="entry name" value="ZINC_FINGER_C2H2_1"/>
    <property type="match status" value="2"/>
</dbReference>
<dbReference type="Gene3D" id="1.20.1280.50">
    <property type="match status" value="1"/>
</dbReference>
<keyword evidence="3 8" id="KW-0863">Zinc-finger</keyword>
<evidence type="ECO:0000256" key="7">
    <source>
        <dbReference type="ARBA" id="ARBA00023242"/>
    </source>
</evidence>
<dbReference type="Proteomes" id="UP000435112">
    <property type="component" value="Unassembled WGS sequence"/>
</dbReference>
<protein>
    <recommendedName>
        <fullName evidence="10">C2H2-type domain-containing protein</fullName>
    </recommendedName>
</protein>
<keyword evidence="15" id="KW-1185">Reference proteome</keyword>
<evidence type="ECO:0000313" key="14">
    <source>
        <dbReference type="Proteomes" id="UP000429607"/>
    </source>
</evidence>
<dbReference type="Proteomes" id="UP000429607">
    <property type="component" value="Unassembled WGS sequence"/>
</dbReference>
<feature type="compositionally biased region" description="Polar residues" evidence="9">
    <location>
        <begin position="780"/>
        <end position="793"/>
    </location>
</feature>
<evidence type="ECO:0000313" key="11">
    <source>
        <dbReference type="EMBL" id="KAE9015445.1"/>
    </source>
</evidence>
<dbReference type="EMBL" id="QXFV01000382">
    <property type="protein sequence ID" value="KAE9039253.1"/>
    <property type="molecule type" value="Genomic_DNA"/>
</dbReference>
<dbReference type="EMBL" id="QXFU01000945">
    <property type="protein sequence ID" value="KAE9015445.1"/>
    <property type="molecule type" value="Genomic_DNA"/>
</dbReference>
<name>A0A6A3LAX4_9STRA</name>
<evidence type="ECO:0000256" key="6">
    <source>
        <dbReference type="ARBA" id="ARBA00023163"/>
    </source>
</evidence>
<evidence type="ECO:0000259" key="10">
    <source>
        <dbReference type="PROSITE" id="PS50157"/>
    </source>
</evidence>
<evidence type="ECO:0000256" key="4">
    <source>
        <dbReference type="ARBA" id="ARBA00022833"/>
    </source>
</evidence>
<dbReference type="AlphaFoldDB" id="A0A6A3LAX4"/>
<proteinExistence type="predicted"/>
<gene>
    <name evidence="12" type="ORF">PR001_g7587</name>
    <name evidence="11" type="ORF">PR002_g13927</name>
    <name evidence="13" type="ORF">PR003_g8184</name>
</gene>
<evidence type="ECO:0000256" key="3">
    <source>
        <dbReference type="ARBA" id="ARBA00022771"/>
    </source>
</evidence>
<dbReference type="SMART" id="SM00355">
    <property type="entry name" value="ZnF_C2H2"/>
    <property type="match status" value="3"/>
</dbReference>
<dbReference type="GO" id="GO:0005634">
    <property type="term" value="C:nucleus"/>
    <property type="evidence" value="ECO:0007669"/>
    <property type="project" value="UniProtKB-SubCell"/>
</dbReference>
<evidence type="ECO:0000313" key="16">
    <source>
        <dbReference type="Proteomes" id="UP000435112"/>
    </source>
</evidence>
<comment type="caution">
    <text evidence="11">The sequence shown here is derived from an EMBL/GenBank/DDBJ whole genome shotgun (WGS) entry which is preliminary data.</text>
</comment>
<dbReference type="GO" id="GO:0006357">
    <property type="term" value="P:regulation of transcription by RNA polymerase II"/>
    <property type="evidence" value="ECO:0007669"/>
    <property type="project" value="TreeGrafter"/>
</dbReference>
<evidence type="ECO:0000256" key="1">
    <source>
        <dbReference type="ARBA" id="ARBA00004123"/>
    </source>
</evidence>
<dbReference type="InterPro" id="IPR001810">
    <property type="entry name" value="F-box_dom"/>
</dbReference>
<organism evidence="11 16">
    <name type="scientific">Phytophthora rubi</name>
    <dbReference type="NCBI Taxonomy" id="129364"/>
    <lineage>
        <taxon>Eukaryota</taxon>
        <taxon>Sar</taxon>
        <taxon>Stramenopiles</taxon>
        <taxon>Oomycota</taxon>
        <taxon>Peronosporomycetes</taxon>
        <taxon>Peronosporales</taxon>
        <taxon>Peronosporaceae</taxon>
        <taxon>Phytophthora</taxon>
    </lineage>
</organism>
<dbReference type="InterPro" id="IPR051061">
    <property type="entry name" value="Zinc_finger_trans_reg"/>
</dbReference>
<dbReference type="Proteomes" id="UP000434957">
    <property type="component" value="Unassembled WGS sequence"/>
</dbReference>
<dbReference type="Gene3D" id="3.30.160.60">
    <property type="entry name" value="Classic Zinc Finger"/>
    <property type="match status" value="1"/>
</dbReference>
<evidence type="ECO:0000313" key="13">
    <source>
        <dbReference type="EMBL" id="KAE9344990.1"/>
    </source>
</evidence>
<dbReference type="PROSITE" id="PS50157">
    <property type="entry name" value="ZINC_FINGER_C2H2_2"/>
    <property type="match status" value="1"/>
</dbReference>
<dbReference type="PANTHER" id="PTHR46179">
    <property type="entry name" value="ZINC FINGER PROTEIN"/>
    <property type="match status" value="1"/>
</dbReference>
<evidence type="ECO:0000256" key="9">
    <source>
        <dbReference type="SAM" id="MobiDB-lite"/>
    </source>
</evidence>
<dbReference type="SUPFAM" id="SSF81383">
    <property type="entry name" value="F-box domain"/>
    <property type="match status" value="1"/>
</dbReference>
<keyword evidence="4" id="KW-0862">Zinc</keyword>
<dbReference type="InterPro" id="IPR036047">
    <property type="entry name" value="F-box-like_dom_sf"/>
</dbReference>
<comment type="subcellular location">
    <subcellularLocation>
        <location evidence="1">Nucleus</location>
    </subcellularLocation>
</comment>
<evidence type="ECO:0000256" key="2">
    <source>
        <dbReference type="ARBA" id="ARBA00022723"/>
    </source>
</evidence>
<sequence length="793" mass="89492">MRAKRGELPALLARLNESVGVSARRLFTQQASPSQLLQRSQSELRRLLPELCAFVDSLPAVASAMSSSLVRRAFHHPDAQWLGRSARQSGISSLLCQQLLRLARQQEDNDTLQWSVAELVTRVLLDALLSPCAQRLGQAPDACTWRPTKAKPRFHAMTCFPVWSTLLPFAAVVALRYPELFRRVLVEYPPLDKKERRVNCEFAQITGLWRLVEEIHRSDKESQETVTQVMTTLLRLASDKLLLCSQTAREQAPHLNDQLLEKFFSGLQGFSFNCWRANAVVKPALFDALRSALTSQVETHVVPKRVAVFTAVGSLLVKDLAADFVSMLIERIRETSGEAQSALLPFLVGYCAHLDLVPISSVLEVLDLLMTSYKAALEDAESQRQRRLGFLFYIVYVALHRCQAVDRLRKEVSSDAATTKEAVTQFQKRLCSEIVYEDFYVAAPVHWTARVWKDWVFLTDEDVQAFVSDTHENDNETEEEFKNRVARWQTWEALVAFRPPSFALFTQMRALLKPHLVLSSPLTDVADENGLVRARKRRRAGEAVKNAMDPEKIERSFDVLLLPDVMERVCSFMSAKRLCRLALVCRDFAELSHRASLWRPLYLRMGLSAVTTKRGVLPACPVECSHGDSFEHDWRRLYQSRWKVLRKLRRTQRRAIEAAAAQSTDRGSDAASPGNTSAFVPLICSLCGCDHVFKTASDRDAHVTRHNQFTCPEPSCRASLLGLRKFQQHMRAHTAAAEPADADGDADAAPRFLCGYNGCNKTYKSASRLATHRRKESHYDSGSDTSDMTLTVL</sequence>
<reference evidence="14 16" key="1">
    <citation type="submission" date="2018-09" db="EMBL/GenBank/DDBJ databases">
        <title>Genomic investigation of the strawberry pathogen Phytophthora fragariae indicates pathogenicity is determined by transcriptional variation in three key races.</title>
        <authorList>
            <person name="Adams T.M."/>
            <person name="Armitage A.D."/>
            <person name="Sobczyk M.K."/>
            <person name="Bates H.J."/>
            <person name="Dunwell J.M."/>
            <person name="Nellist C.F."/>
            <person name="Harrison R.J."/>
        </authorList>
    </citation>
    <scope>NUCLEOTIDE SEQUENCE [LARGE SCALE GENOMIC DNA]</scope>
    <source>
        <strain evidence="12 14">SCRP249</strain>
        <strain evidence="11 16">SCRP324</strain>
        <strain evidence="13 15">SCRP333</strain>
    </source>
</reference>